<gene>
    <name evidence="2" type="ORF">Ae201684_016926</name>
</gene>
<dbReference type="InterPro" id="IPR045667">
    <property type="entry name" value="ORC3_N"/>
</dbReference>
<sequence length="663" mass="75939">MDAGAASSALWTEPLVHRLKHRFPFVVSIQREFSNGRQMLEYIAHAIFAENQRRDTMEGQWLQLEMRRKDNNLRSRRAYRLKDMKDSDIPSIKWDTVATILNLLEKVVAPLMQFSDDITIQADMLQLELQSIAEESIQVFSSSYANTCECLERLLEDSKDRLRSLRKTVGLSTTSERKLLQLHRWLLQKHHDVVEEALKLETDDSNRESLRKKLGSIAAELSSTSTSAISESTCSPYVLLVLDQYESMSDTIVADFLHMWRDHASPTLGLGLILGLSSTLSPSFRRMPRSISTKIDMEPFFLEDSSKSFNDIVQTLLIAGEFPLMISGTVYRWLHNTFTRAHSIQAFLAALKLILYEHVASKPIHAVAFFPLPELVDSDLPHTAQAYCKKLQQGSLMEDINKVYAWKHVWQCMWNCVEMVWQMCMRFEPSLSTKNVDVVALALDGKLVKSPLAGRMHAFLCQASIRALHKLVVEWRQCVARYDMEAPPEVNLSSVTNAISEMAHILSFVHESSDEDEMIAKMIPEVRQDVWKVLAEHIMPCLSPALPLACPKAGRLFHFNGVQTLKTPIESKHEATLRQFLECPPKHSKGAWSHDMHILHEFYRHTAGMLINVAEWLDDFQSKTTDKAHIHPRFLRCLAAMQYLGLIRRYGRSEDYVEKLVFV</sequence>
<accession>A0A6G0WAU9</accession>
<dbReference type="VEuPathDB" id="FungiDB:AeMF1_020732"/>
<evidence type="ECO:0000259" key="1">
    <source>
        <dbReference type="Pfam" id="PF07034"/>
    </source>
</evidence>
<evidence type="ECO:0000313" key="3">
    <source>
        <dbReference type="Proteomes" id="UP000481153"/>
    </source>
</evidence>
<reference evidence="2 3" key="1">
    <citation type="submission" date="2019-07" db="EMBL/GenBank/DDBJ databases">
        <title>Genomics analysis of Aphanomyces spp. identifies a new class of oomycete effector associated with host adaptation.</title>
        <authorList>
            <person name="Gaulin E."/>
        </authorList>
    </citation>
    <scope>NUCLEOTIDE SEQUENCE [LARGE SCALE GENOMIC DNA]</scope>
    <source>
        <strain evidence="2 3">ATCC 201684</strain>
    </source>
</reference>
<proteinExistence type="predicted"/>
<name>A0A6G0WAU9_9STRA</name>
<dbReference type="GO" id="GO:0005664">
    <property type="term" value="C:nuclear origin of replication recognition complex"/>
    <property type="evidence" value="ECO:0007669"/>
    <property type="project" value="InterPro"/>
</dbReference>
<dbReference type="GO" id="GO:0003688">
    <property type="term" value="F:DNA replication origin binding"/>
    <property type="evidence" value="ECO:0007669"/>
    <property type="project" value="TreeGrafter"/>
</dbReference>
<dbReference type="Pfam" id="PF07034">
    <property type="entry name" value="ORC3_N"/>
    <property type="match status" value="1"/>
</dbReference>
<dbReference type="GO" id="GO:0031261">
    <property type="term" value="C:DNA replication preinitiation complex"/>
    <property type="evidence" value="ECO:0007669"/>
    <property type="project" value="TreeGrafter"/>
</dbReference>
<dbReference type="PANTHER" id="PTHR12748:SF0">
    <property type="entry name" value="ORIGIN RECOGNITION COMPLEX SUBUNIT 3"/>
    <property type="match status" value="1"/>
</dbReference>
<organism evidence="2 3">
    <name type="scientific">Aphanomyces euteiches</name>
    <dbReference type="NCBI Taxonomy" id="100861"/>
    <lineage>
        <taxon>Eukaryota</taxon>
        <taxon>Sar</taxon>
        <taxon>Stramenopiles</taxon>
        <taxon>Oomycota</taxon>
        <taxon>Saprolegniomycetes</taxon>
        <taxon>Saprolegniales</taxon>
        <taxon>Verrucalvaceae</taxon>
        <taxon>Aphanomyces</taxon>
    </lineage>
</organism>
<dbReference type="Proteomes" id="UP000481153">
    <property type="component" value="Unassembled WGS sequence"/>
</dbReference>
<feature type="domain" description="Origin recognition complex subunit 3 N-terminal" evidence="1">
    <location>
        <begin position="167"/>
        <end position="364"/>
    </location>
</feature>
<keyword evidence="3" id="KW-1185">Reference proteome</keyword>
<dbReference type="GO" id="GO:0005656">
    <property type="term" value="C:nuclear pre-replicative complex"/>
    <property type="evidence" value="ECO:0007669"/>
    <property type="project" value="TreeGrafter"/>
</dbReference>
<dbReference type="GO" id="GO:0006270">
    <property type="term" value="P:DNA replication initiation"/>
    <property type="evidence" value="ECO:0007669"/>
    <property type="project" value="TreeGrafter"/>
</dbReference>
<dbReference type="InterPro" id="IPR020795">
    <property type="entry name" value="ORC3"/>
</dbReference>
<dbReference type="AlphaFoldDB" id="A0A6G0WAU9"/>
<protein>
    <recommendedName>
        <fullName evidence="1">Origin recognition complex subunit 3 N-terminal domain-containing protein</fullName>
    </recommendedName>
</protein>
<comment type="caution">
    <text evidence="2">The sequence shown here is derived from an EMBL/GenBank/DDBJ whole genome shotgun (WGS) entry which is preliminary data.</text>
</comment>
<dbReference type="PANTHER" id="PTHR12748">
    <property type="entry name" value="ORIGIN RECOGNITION COMPLEX SUBUNIT 3"/>
    <property type="match status" value="1"/>
</dbReference>
<dbReference type="EMBL" id="VJMJ01000272">
    <property type="protein sequence ID" value="KAF0724384.1"/>
    <property type="molecule type" value="Genomic_DNA"/>
</dbReference>
<evidence type="ECO:0000313" key="2">
    <source>
        <dbReference type="EMBL" id="KAF0724384.1"/>
    </source>
</evidence>